<reference evidence="2 3" key="1">
    <citation type="submission" date="2020-11" db="EMBL/GenBank/DDBJ databases">
        <title>Pedobacter endophytica, an endophytic bacteria isolated form Carex pumila.</title>
        <authorList>
            <person name="Peng Y."/>
            <person name="Jiang L."/>
            <person name="Lee J."/>
        </authorList>
    </citation>
    <scope>NUCLEOTIDE SEQUENCE [LARGE SCALE GENOMIC DNA]</scope>
    <source>
        <strain evidence="2 3">JBR3-12</strain>
    </source>
</reference>
<feature type="chain" id="PRO_5033002946" description="Sensor of ECF-type sigma factor" evidence="1">
    <location>
        <begin position="23"/>
        <end position="158"/>
    </location>
</feature>
<gene>
    <name evidence="2" type="ORF">IZT61_20305</name>
</gene>
<dbReference type="Proteomes" id="UP000594759">
    <property type="component" value="Chromosome"/>
</dbReference>
<dbReference type="KEGG" id="pex:IZT61_20305"/>
<dbReference type="AlphaFoldDB" id="A0A7S9PYI9"/>
<dbReference type="RefSeq" id="WP_196098820.1">
    <property type="nucleotide sequence ID" value="NZ_CP064939.1"/>
</dbReference>
<proteinExistence type="predicted"/>
<accession>A0A7S9PYI9</accession>
<name>A0A7S9PYI9_9SPHI</name>
<evidence type="ECO:0000313" key="3">
    <source>
        <dbReference type="Proteomes" id="UP000594759"/>
    </source>
</evidence>
<dbReference type="EMBL" id="CP064939">
    <property type="protein sequence ID" value="QPH39353.1"/>
    <property type="molecule type" value="Genomic_DNA"/>
</dbReference>
<feature type="signal peptide" evidence="1">
    <location>
        <begin position="1"/>
        <end position="22"/>
    </location>
</feature>
<evidence type="ECO:0000313" key="2">
    <source>
        <dbReference type="EMBL" id="QPH39353.1"/>
    </source>
</evidence>
<sequence length="158" mass="18161">MKRKLLLSLVLLLAVMVAKAQAPDLNEDEIIRKQWGMALKDLTASVLKLNQLEADHFWPIWDAYREDKKQIVNAKWSYLADYAASYDNMTNEKASEITYGLLRSEKRLSGIKSKYFKKIANNISAIRAAQFIQIETSIDNELRSVLTQNMPLMPDPKQ</sequence>
<organism evidence="2 3">
    <name type="scientific">Pedobacter endophyticus</name>
    <dbReference type="NCBI Taxonomy" id="2789740"/>
    <lineage>
        <taxon>Bacteria</taxon>
        <taxon>Pseudomonadati</taxon>
        <taxon>Bacteroidota</taxon>
        <taxon>Sphingobacteriia</taxon>
        <taxon>Sphingobacteriales</taxon>
        <taxon>Sphingobacteriaceae</taxon>
        <taxon>Pedobacter</taxon>
    </lineage>
</organism>
<evidence type="ECO:0000256" key="1">
    <source>
        <dbReference type="SAM" id="SignalP"/>
    </source>
</evidence>
<evidence type="ECO:0008006" key="4">
    <source>
        <dbReference type="Google" id="ProtNLM"/>
    </source>
</evidence>
<protein>
    <recommendedName>
        <fullName evidence="4">Sensor of ECF-type sigma factor</fullName>
    </recommendedName>
</protein>
<keyword evidence="1" id="KW-0732">Signal</keyword>
<keyword evidence="3" id="KW-1185">Reference proteome</keyword>